<name>A0ABT2HU28_9MICO</name>
<proteinExistence type="predicted"/>
<evidence type="ECO:0000313" key="2">
    <source>
        <dbReference type="EMBL" id="MCT2041822.1"/>
    </source>
</evidence>
<feature type="compositionally biased region" description="Basic and acidic residues" evidence="1">
    <location>
        <begin position="118"/>
        <end position="132"/>
    </location>
</feature>
<evidence type="ECO:0000256" key="1">
    <source>
        <dbReference type="SAM" id="MobiDB-lite"/>
    </source>
</evidence>
<dbReference type="EMBL" id="JALXSQ010000001">
    <property type="protein sequence ID" value="MCT2041822.1"/>
    <property type="molecule type" value="Genomic_DNA"/>
</dbReference>
<accession>A0ABT2HU28</accession>
<evidence type="ECO:0000313" key="3">
    <source>
        <dbReference type="Proteomes" id="UP001525379"/>
    </source>
</evidence>
<gene>
    <name evidence="2" type="ORF">M3D15_00465</name>
</gene>
<feature type="region of interest" description="Disordered" evidence="1">
    <location>
        <begin position="106"/>
        <end position="132"/>
    </location>
</feature>
<keyword evidence="3" id="KW-1185">Reference proteome</keyword>
<protein>
    <submittedName>
        <fullName evidence="2">Uncharacterized protein</fullName>
    </submittedName>
</protein>
<reference evidence="2 3" key="1">
    <citation type="submission" date="2022-04" db="EMBL/GenBank/DDBJ databases">
        <title>Human microbiome associated bacterial genomes.</title>
        <authorList>
            <person name="Sandstrom S."/>
            <person name="Salamzade R."/>
            <person name="Kalan L.R."/>
        </authorList>
    </citation>
    <scope>NUCLEOTIDE SEQUENCE [LARGE SCALE GENOMIC DNA]</scope>
    <source>
        <strain evidence="3">p3-SID1799</strain>
    </source>
</reference>
<comment type="caution">
    <text evidence="2">The sequence shown here is derived from an EMBL/GenBank/DDBJ whole genome shotgun (WGS) entry which is preliminary data.</text>
</comment>
<organism evidence="2 3">
    <name type="scientific">Pseudoclavibacter albus</name>
    <dbReference type="NCBI Taxonomy" id="272241"/>
    <lineage>
        <taxon>Bacteria</taxon>
        <taxon>Bacillati</taxon>
        <taxon>Actinomycetota</taxon>
        <taxon>Actinomycetes</taxon>
        <taxon>Micrococcales</taxon>
        <taxon>Microbacteriaceae</taxon>
        <taxon>Pseudoclavibacter</taxon>
    </lineage>
</organism>
<sequence>MMDVNEDPHANDAVFVELWREALPAEATSARCVVSLCNSVVWSRQWWTGADGAEHQERVKPSLRTAASKARWRESGPGKGAWILLKGEFDGHTMTFTREHSTRTYWGDHPGAPFERPAQGEEIRPSDDTWRDEMTGGWYPRDDEHWPDWLPRESTTVHPKLNTEAPLTGRLAELATSEPWSSWIPELDRRLAEWVAKRPEIVRELIEEGPDAHARQAILENIPIEFAHWAQPDGNDALAEQADGILNELIDLRLTGVTV</sequence>
<dbReference type="RefSeq" id="WP_260103591.1">
    <property type="nucleotide sequence ID" value="NZ_JALXSQ010000001.1"/>
</dbReference>
<dbReference type="Proteomes" id="UP001525379">
    <property type="component" value="Unassembled WGS sequence"/>
</dbReference>